<dbReference type="EMBL" id="KQ030534">
    <property type="protein sequence ID" value="KJZ73535.1"/>
    <property type="molecule type" value="Genomic_DNA"/>
</dbReference>
<dbReference type="Pfam" id="PF13912">
    <property type="entry name" value="zf-C2H2_6"/>
    <property type="match status" value="1"/>
</dbReference>
<dbReference type="PANTHER" id="PTHR14003:SF19">
    <property type="entry name" value="YY2 TRANSCRIPTION FACTOR"/>
    <property type="match status" value="1"/>
</dbReference>
<gene>
    <name evidence="9" type="ORF">HIM_07091</name>
</gene>
<dbReference type="Gene3D" id="3.30.160.60">
    <property type="entry name" value="Classic Zinc Finger"/>
    <property type="match status" value="5"/>
</dbReference>
<dbReference type="OrthoDB" id="3437960at2759"/>
<name>A0A0F7ZND0_9HYPO</name>
<feature type="domain" description="C2H2-type" evidence="8">
    <location>
        <begin position="476"/>
        <end position="512"/>
    </location>
</feature>
<dbReference type="FunFam" id="3.30.160.60:FF:000125">
    <property type="entry name" value="Putative zinc finger protein 143"/>
    <property type="match status" value="1"/>
</dbReference>
<keyword evidence="3 6" id="KW-0863">Zinc-finger</keyword>
<evidence type="ECO:0000256" key="2">
    <source>
        <dbReference type="ARBA" id="ARBA00022737"/>
    </source>
</evidence>
<dbReference type="Pfam" id="PF00096">
    <property type="entry name" value="zf-C2H2"/>
    <property type="match status" value="2"/>
</dbReference>
<dbReference type="FunFam" id="3.30.160.60:FF:000557">
    <property type="entry name" value="zinc finger and SCAN domain-containing protein 29"/>
    <property type="match status" value="1"/>
</dbReference>
<evidence type="ECO:0000256" key="3">
    <source>
        <dbReference type="ARBA" id="ARBA00022771"/>
    </source>
</evidence>
<dbReference type="PROSITE" id="PS00028">
    <property type="entry name" value="ZINC_FINGER_C2H2_1"/>
    <property type="match status" value="4"/>
</dbReference>
<evidence type="ECO:0000256" key="7">
    <source>
        <dbReference type="SAM" id="MobiDB-lite"/>
    </source>
</evidence>
<keyword evidence="1" id="KW-0479">Metal-binding</keyword>
<evidence type="ECO:0000256" key="5">
    <source>
        <dbReference type="ARBA" id="ARBA00044085"/>
    </source>
</evidence>
<evidence type="ECO:0000259" key="8">
    <source>
        <dbReference type="PROSITE" id="PS50157"/>
    </source>
</evidence>
<dbReference type="AlphaFoldDB" id="A0A0F7ZND0"/>
<dbReference type="PROSITE" id="PS50157">
    <property type="entry name" value="ZINC_FINGER_C2H2_2"/>
    <property type="match status" value="6"/>
</dbReference>
<feature type="domain" description="C2H2-type" evidence="8">
    <location>
        <begin position="608"/>
        <end position="630"/>
    </location>
</feature>
<dbReference type="GO" id="GO:0008270">
    <property type="term" value="F:zinc ion binding"/>
    <property type="evidence" value="ECO:0007669"/>
    <property type="project" value="UniProtKB-KW"/>
</dbReference>
<keyword evidence="10" id="KW-1185">Reference proteome</keyword>
<dbReference type="GO" id="GO:0000981">
    <property type="term" value="F:DNA-binding transcription factor activity, RNA polymerase II-specific"/>
    <property type="evidence" value="ECO:0007669"/>
    <property type="project" value="UniProtKB-ARBA"/>
</dbReference>
<reference evidence="9 10" key="1">
    <citation type="journal article" date="2014" name="Genome Biol. Evol.">
        <title>Comparative genomics and transcriptomics analyses reveal divergent lifestyle features of nematode endoparasitic fungus Hirsutella minnesotensis.</title>
        <authorList>
            <person name="Lai Y."/>
            <person name="Liu K."/>
            <person name="Zhang X."/>
            <person name="Zhang X."/>
            <person name="Li K."/>
            <person name="Wang N."/>
            <person name="Shu C."/>
            <person name="Wu Y."/>
            <person name="Wang C."/>
            <person name="Bushley K.E."/>
            <person name="Xiang M."/>
            <person name="Liu X."/>
        </authorList>
    </citation>
    <scope>NUCLEOTIDE SEQUENCE [LARGE SCALE GENOMIC DNA]</scope>
    <source>
        <strain evidence="9 10">3608</strain>
    </source>
</reference>
<dbReference type="InterPro" id="IPR036236">
    <property type="entry name" value="Znf_C2H2_sf"/>
</dbReference>
<organism evidence="9 10">
    <name type="scientific">Hirsutella minnesotensis 3608</name>
    <dbReference type="NCBI Taxonomy" id="1043627"/>
    <lineage>
        <taxon>Eukaryota</taxon>
        <taxon>Fungi</taxon>
        <taxon>Dikarya</taxon>
        <taxon>Ascomycota</taxon>
        <taxon>Pezizomycotina</taxon>
        <taxon>Sordariomycetes</taxon>
        <taxon>Hypocreomycetidae</taxon>
        <taxon>Hypocreales</taxon>
        <taxon>Ophiocordycipitaceae</taxon>
        <taxon>Hirsutella</taxon>
    </lineage>
</organism>
<dbReference type="FunFam" id="3.30.160.60:FF:002343">
    <property type="entry name" value="Zinc finger protein 33A"/>
    <property type="match status" value="1"/>
</dbReference>
<dbReference type="PANTHER" id="PTHR14003">
    <property type="entry name" value="TRANSCRIPTIONAL REPRESSOR PROTEIN YY"/>
    <property type="match status" value="1"/>
</dbReference>
<dbReference type="GO" id="GO:0005667">
    <property type="term" value="C:transcription regulator complex"/>
    <property type="evidence" value="ECO:0007669"/>
    <property type="project" value="TreeGrafter"/>
</dbReference>
<dbReference type="InterPro" id="IPR013087">
    <property type="entry name" value="Znf_C2H2_type"/>
</dbReference>
<dbReference type="Proteomes" id="UP000054481">
    <property type="component" value="Unassembled WGS sequence"/>
</dbReference>
<evidence type="ECO:0000313" key="9">
    <source>
        <dbReference type="EMBL" id="KJZ73535.1"/>
    </source>
</evidence>
<protein>
    <recommendedName>
        <fullName evidence="5">C2H2 type master regulator of conidiophore development brlA</fullName>
    </recommendedName>
</protein>
<keyword evidence="4" id="KW-0862">Zinc</keyword>
<accession>A0A0F7ZND0</accession>
<dbReference type="SUPFAM" id="SSF57667">
    <property type="entry name" value="beta-beta-alpha zinc fingers"/>
    <property type="match status" value="3"/>
</dbReference>
<keyword evidence="2" id="KW-0677">Repeat</keyword>
<feature type="region of interest" description="Disordered" evidence="7">
    <location>
        <begin position="394"/>
        <end position="466"/>
    </location>
</feature>
<feature type="compositionally biased region" description="Low complexity" evidence="7">
    <location>
        <begin position="426"/>
        <end position="444"/>
    </location>
</feature>
<sequence length="718" mass="78444">MDPSHAAYHSHASASDPSAHGVAPNMLNFDTMMGSEPAFSQALDSFGSGVQDDSCFVNNHHQFRLSRANSRLQPDFASLTASKMPAYAARSQAFPGQAPLPSRAAGPPSLDENHQIYTWDNFFNDSALENTALQAGGFNIRGADDCAECDSVCDGSCPSQCGDPGHGVCCDDDACGSPQLCLDESCQGASRPCTDENCLSETPLDTEPMSSHAMTDRDKAAAAALASFGENQLNMMQEGYVQPQTMVPDQLQFGDPSLSLLPQSLPCDSLSMESMFNNGPASFPNQPLQMSVAWTLATHIMQHHDPSHGLAHTGTCVANDPAQFISRCTLPKFYPNDHCSESYLAQMQAHDCGFQVQDPNAFAHHVLQEHKIALLLQAKKYQVPGYIQSQMHDTTGALQSTARRTGSRSTQSQFFSPAASPSTNMSLGPSLPTPSTLATPSPLGFDVDGASRPSSTKPVDASKEAKSSALAEDDQYVCRWLTGDSGCICGKRFDDDEQLQKHCKLEHLKQLDKTRDGFRCGWANCTRDTCFTQRSKLERHMQVHTGYKPVHCRICGAALSAKQALDQHMRIHTGETPWVCTFPGCGCSFKQQSALTMHERTHTGDKPLECEICHKRFSESSNLSKHRRTHNVKGLHECLLCHKDFHRLDQLRRHMSTNHKDRPAEVDALLNGAKPRSLMKGVSKSSKANAMARARTVDAETLEMIGDQLCDVFTEQDG</sequence>
<feature type="domain" description="C2H2-type" evidence="8">
    <location>
        <begin position="578"/>
        <end position="607"/>
    </location>
</feature>
<feature type="domain" description="C2H2-type" evidence="8">
    <location>
        <begin position="518"/>
        <end position="549"/>
    </location>
</feature>
<feature type="region of interest" description="Disordered" evidence="7">
    <location>
        <begin position="1"/>
        <end position="20"/>
    </location>
</feature>
<feature type="domain" description="C2H2-type" evidence="8">
    <location>
        <begin position="636"/>
        <end position="663"/>
    </location>
</feature>
<evidence type="ECO:0000256" key="4">
    <source>
        <dbReference type="ARBA" id="ARBA00022833"/>
    </source>
</evidence>
<evidence type="ECO:0000256" key="1">
    <source>
        <dbReference type="ARBA" id="ARBA00022723"/>
    </source>
</evidence>
<feature type="domain" description="C2H2-type" evidence="8">
    <location>
        <begin position="550"/>
        <end position="577"/>
    </location>
</feature>
<dbReference type="GO" id="GO:0000978">
    <property type="term" value="F:RNA polymerase II cis-regulatory region sequence-specific DNA binding"/>
    <property type="evidence" value="ECO:0007669"/>
    <property type="project" value="TreeGrafter"/>
</dbReference>
<proteinExistence type="predicted"/>
<evidence type="ECO:0000256" key="6">
    <source>
        <dbReference type="PROSITE-ProRule" id="PRU00042"/>
    </source>
</evidence>
<feature type="compositionally biased region" description="Polar residues" evidence="7">
    <location>
        <begin position="394"/>
        <end position="425"/>
    </location>
</feature>
<dbReference type="GO" id="GO:0000785">
    <property type="term" value="C:chromatin"/>
    <property type="evidence" value="ECO:0007669"/>
    <property type="project" value="TreeGrafter"/>
</dbReference>
<evidence type="ECO:0000313" key="10">
    <source>
        <dbReference type="Proteomes" id="UP000054481"/>
    </source>
</evidence>
<dbReference type="SMART" id="SM00355">
    <property type="entry name" value="ZnF_C2H2"/>
    <property type="match status" value="6"/>
</dbReference>